<reference evidence="1" key="1">
    <citation type="submission" date="2020-08" db="EMBL/GenBank/DDBJ databases">
        <title>Multicomponent nature underlies the extraordinary mechanical properties of spider dragline silk.</title>
        <authorList>
            <person name="Kono N."/>
            <person name="Nakamura H."/>
            <person name="Mori M."/>
            <person name="Yoshida Y."/>
            <person name="Ohtoshi R."/>
            <person name="Malay A.D."/>
            <person name="Moran D.A.P."/>
            <person name="Tomita M."/>
            <person name="Numata K."/>
            <person name="Arakawa K."/>
        </authorList>
    </citation>
    <scope>NUCLEOTIDE SEQUENCE</scope>
</reference>
<accession>A0A8X6MUQ8</accession>
<proteinExistence type="predicted"/>
<name>A0A8X6MUQ8_NEPPI</name>
<evidence type="ECO:0000313" key="1">
    <source>
        <dbReference type="EMBL" id="GFS78933.1"/>
    </source>
</evidence>
<sequence length="93" mass="10700">MKFDVVTEELKTWKESIMISGLCCLLERQEGARDFADIDARSIQSVGKAKFDSMPNCRAPYMEYFTELIKYHSPIFLDRISALTSIYISLYCG</sequence>
<gene>
    <name evidence="1" type="ORF">NPIL_494691</name>
</gene>
<comment type="caution">
    <text evidence="1">The sequence shown here is derived from an EMBL/GenBank/DDBJ whole genome shotgun (WGS) entry which is preliminary data.</text>
</comment>
<dbReference type="Proteomes" id="UP000887013">
    <property type="component" value="Unassembled WGS sequence"/>
</dbReference>
<dbReference type="AlphaFoldDB" id="A0A8X6MUQ8"/>
<dbReference type="EMBL" id="BMAW01002494">
    <property type="protein sequence ID" value="GFS78933.1"/>
    <property type="molecule type" value="Genomic_DNA"/>
</dbReference>
<keyword evidence="2" id="KW-1185">Reference proteome</keyword>
<organism evidence="1 2">
    <name type="scientific">Nephila pilipes</name>
    <name type="common">Giant wood spider</name>
    <name type="synonym">Nephila maculata</name>
    <dbReference type="NCBI Taxonomy" id="299642"/>
    <lineage>
        <taxon>Eukaryota</taxon>
        <taxon>Metazoa</taxon>
        <taxon>Ecdysozoa</taxon>
        <taxon>Arthropoda</taxon>
        <taxon>Chelicerata</taxon>
        <taxon>Arachnida</taxon>
        <taxon>Araneae</taxon>
        <taxon>Araneomorphae</taxon>
        <taxon>Entelegynae</taxon>
        <taxon>Araneoidea</taxon>
        <taxon>Nephilidae</taxon>
        <taxon>Nephila</taxon>
    </lineage>
</organism>
<protein>
    <submittedName>
        <fullName evidence="1">Uncharacterized protein</fullName>
    </submittedName>
</protein>
<evidence type="ECO:0000313" key="2">
    <source>
        <dbReference type="Proteomes" id="UP000887013"/>
    </source>
</evidence>